<dbReference type="SUPFAM" id="SSF55961">
    <property type="entry name" value="Bet v1-like"/>
    <property type="match status" value="1"/>
</dbReference>
<comment type="caution">
    <text evidence="1">The sequence shown here is derived from an EMBL/GenBank/DDBJ whole genome shotgun (WGS) entry which is preliminary data.</text>
</comment>
<dbReference type="Gene3D" id="3.30.530.20">
    <property type="match status" value="1"/>
</dbReference>
<dbReference type="EMBL" id="CACTIH010004197">
    <property type="protein sequence ID" value="CAA2990079.1"/>
    <property type="molecule type" value="Genomic_DNA"/>
</dbReference>
<proteinExistence type="predicted"/>
<accession>A0A8S0SF91</accession>
<feature type="non-terminal residue" evidence="1">
    <location>
        <position position="1"/>
    </location>
</feature>
<dbReference type="AlphaFoldDB" id="A0A8S0SF91"/>
<reference evidence="1 2" key="1">
    <citation type="submission" date="2019-12" db="EMBL/GenBank/DDBJ databases">
        <authorList>
            <person name="Alioto T."/>
            <person name="Alioto T."/>
            <person name="Gomez Garrido J."/>
        </authorList>
    </citation>
    <scope>NUCLEOTIDE SEQUENCE [LARGE SCALE GENOMIC DNA]</scope>
</reference>
<dbReference type="OrthoDB" id="1879545at2759"/>
<gene>
    <name evidence="1" type="ORF">OLEA9_A027898</name>
</gene>
<protein>
    <submittedName>
        <fullName evidence="1">Major allergen Pru ar 1-like</fullName>
    </submittedName>
</protein>
<evidence type="ECO:0000313" key="1">
    <source>
        <dbReference type="EMBL" id="CAA2990079.1"/>
    </source>
</evidence>
<dbReference type="Proteomes" id="UP000594638">
    <property type="component" value="Unassembled WGS sequence"/>
</dbReference>
<keyword evidence="2" id="KW-1185">Reference proteome</keyword>
<organism evidence="1 2">
    <name type="scientific">Olea europaea subsp. europaea</name>
    <dbReference type="NCBI Taxonomy" id="158383"/>
    <lineage>
        <taxon>Eukaryota</taxon>
        <taxon>Viridiplantae</taxon>
        <taxon>Streptophyta</taxon>
        <taxon>Embryophyta</taxon>
        <taxon>Tracheophyta</taxon>
        <taxon>Spermatophyta</taxon>
        <taxon>Magnoliopsida</taxon>
        <taxon>eudicotyledons</taxon>
        <taxon>Gunneridae</taxon>
        <taxon>Pentapetalae</taxon>
        <taxon>asterids</taxon>
        <taxon>lamiids</taxon>
        <taxon>Lamiales</taxon>
        <taxon>Oleaceae</taxon>
        <taxon>Oleeae</taxon>
        <taxon>Olea</taxon>
    </lineage>
</organism>
<name>A0A8S0SF91_OLEEU</name>
<sequence>RAHFSSPFIKNLKASIVDSHNLIPKLMPQAIKNIQIIQGNGGVWSMNQIEVAEG</sequence>
<dbReference type="Gramene" id="OE9A027898T1">
    <property type="protein sequence ID" value="OE9A027898C1"/>
    <property type="gene ID" value="OE9A027898"/>
</dbReference>
<evidence type="ECO:0000313" key="2">
    <source>
        <dbReference type="Proteomes" id="UP000594638"/>
    </source>
</evidence>
<dbReference type="InterPro" id="IPR023393">
    <property type="entry name" value="START-like_dom_sf"/>
</dbReference>